<name>C1D6N2_LARHH</name>
<evidence type="ECO:0000256" key="1">
    <source>
        <dbReference type="SAM" id="MobiDB-lite"/>
    </source>
</evidence>
<dbReference type="eggNOG" id="COG4384">
    <property type="taxonomic scope" value="Bacteria"/>
</dbReference>
<organism evidence="3 4">
    <name type="scientific">Laribacter hongkongensis (strain HLHK9)</name>
    <dbReference type="NCBI Taxonomy" id="557598"/>
    <lineage>
        <taxon>Bacteria</taxon>
        <taxon>Pseudomonadati</taxon>
        <taxon>Pseudomonadota</taxon>
        <taxon>Betaproteobacteria</taxon>
        <taxon>Neisseriales</taxon>
        <taxon>Aquaspirillaceae</taxon>
        <taxon>Laribacter</taxon>
    </lineage>
</organism>
<dbReference type="InterPro" id="IPR053861">
    <property type="entry name" value="Phage_Mu_Gp45_N"/>
</dbReference>
<dbReference type="AlphaFoldDB" id="C1D6N2"/>
<evidence type="ECO:0000313" key="3">
    <source>
        <dbReference type="EMBL" id="ACO74139.1"/>
    </source>
</evidence>
<dbReference type="EMBL" id="CP001154">
    <property type="protein sequence ID" value="ACO74139.1"/>
    <property type="molecule type" value="Genomic_DNA"/>
</dbReference>
<keyword evidence="4" id="KW-1185">Reference proteome</keyword>
<dbReference type="STRING" id="557598.LHK_01147"/>
<dbReference type="HOGENOM" id="CLU_108409_0_0_4"/>
<dbReference type="InterPro" id="IPR013046">
    <property type="entry name" value="GpV/Gp45"/>
</dbReference>
<sequence>MWHDIDRRVQRALAGVRQAFRGVLAQANSQPPVQLVQTDALAGERLQDSELFQHYGFTSTPLPGTMAVVLPVGGKTSHGIVVATEHGSYRLKALRPGEVALYTDEGARIVLRRGRVIETDCDVFRVNCQTWEVNAASQATFTTPSLTASAELVAQGQISGNGGLVIQGGSGAQVTGSLSTSGDVVAGGTSLMHHSHPGDSGGVTGPPL</sequence>
<dbReference type="PIRSF" id="PIRSF012337">
    <property type="entry name" value="gp45"/>
    <property type="match status" value="1"/>
</dbReference>
<protein>
    <submittedName>
        <fullName evidence="3">Probable bacteriophage base plate protein</fullName>
    </submittedName>
</protein>
<accession>C1D6N2</accession>
<reference evidence="3 4" key="1">
    <citation type="journal article" date="2009" name="PLoS Genet.">
        <title>The complete genome and proteome of Laribacter hongkongensis reveal potential mechanisms for adaptations to different temperatures and habitats.</title>
        <authorList>
            <person name="Woo P.C."/>
            <person name="Lau S.K."/>
            <person name="Tse H."/>
            <person name="Teng J.L."/>
            <person name="Curreem S.O."/>
            <person name="Tsang A.K."/>
            <person name="Fan R.Y."/>
            <person name="Wong G.K."/>
            <person name="Huang Y."/>
            <person name="Loman N.J."/>
            <person name="Snyder L.A."/>
            <person name="Cai J.J."/>
            <person name="Huang J.D."/>
            <person name="Mak W."/>
            <person name="Pallen M.J."/>
            <person name="Lok S."/>
            <person name="Yuen K.Y."/>
        </authorList>
    </citation>
    <scope>NUCLEOTIDE SEQUENCE [LARGE SCALE GENOMIC DNA]</scope>
    <source>
        <strain evidence="3 4">HLHK9</strain>
    </source>
</reference>
<feature type="region of interest" description="Disordered" evidence="1">
    <location>
        <begin position="185"/>
        <end position="208"/>
    </location>
</feature>
<gene>
    <name evidence="3" type="ordered locus">LHK_01147</name>
</gene>
<dbReference type="GeneID" id="75109280"/>
<feature type="domain" description="Bacteriophage Mu Gp45 N-terminal" evidence="2">
    <location>
        <begin position="21"/>
        <end position="87"/>
    </location>
</feature>
<dbReference type="RefSeq" id="WP_012696629.1">
    <property type="nucleotide sequence ID" value="NC_012559.1"/>
</dbReference>
<proteinExistence type="predicted"/>
<feature type="compositionally biased region" description="Gly residues" evidence="1">
    <location>
        <begin position="199"/>
        <end position="208"/>
    </location>
</feature>
<dbReference type="InterPro" id="IPR014462">
    <property type="entry name" value="Phage_Mu_Gp45"/>
</dbReference>
<dbReference type="Pfam" id="PF06890">
    <property type="entry name" value="Phage_Mu_Gp45"/>
    <property type="match status" value="1"/>
</dbReference>
<evidence type="ECO:0000259" key="2">
    <source>
        <dbReference type="Pfam" id="PF06890"/>
    </source>
</evidence>
<dbReference type="Proteomes" id="UP000002010">
    <property type="component" value="Chromosome"/>
</dbReference>
<dbReference type="NCBIfam" id="TIGR01644">
    <property type="entry name" value="phage_P2_V"/>
    <property type="match status" value="1"/>
</dbReference>
<evidence type="ECO:0000313" key="4">
    <source>
        <dbReference type="Proteomes" id="UP000002010"/>
    </source>
</evidence>
<dbReference type="KEGG" id="lhk:LHK_01147"/>